<dbReference type="OrthoDB" id="21368at2759"/>
<dbReference type="AlphaFoldDB" id="A0A4D9D0Z4"/>
<proteinExistence type="inferred from homology"/>
<dbReference type="Proteomes" id="UP000355283">
    <property type="component" value="Unassembled WGS sequence"/>
</dbReference>
<keyword evidence="6" id="KW-0508">mRNA splicing</keyword>
<dbReference type="GO" id="GO:0008380">
    <property type="term" value="P:RNA splicing"/>
    <property type="evidence" value="ECO:0007669"/>
    <property type="project" value="UniProtKB-KW"/>
</dbReference>
<evidence type="ECO:0000313" key="11">
    <source>
        <dbReference type="Proteomes" id="UP000355283"/>
    </source>
</evidence>
<feature type="domain" description="U4/U6.U5 small nuclear ribonucleoprotein 27kDa protein" evidence="9">
    <location>
        <begin position="53"/>
        <end position="110"/>
    </location>
</feature>
<evidence type="ECO:0000256" key="7">
    <source>
        <dbReference type="ARBA" id="ARBA00023242"/>
    </source>
</evidence>
<reference evidence="10 11" key="1">
    <citation type="submission" date="2019-01" db="EMBL/GenBank/DDBJ databases">
        <title>Nuclear Genome Assembly of the Microalgal Biofuel strain Nannochloropsis salina CCMP1776.</title>
        <authorList>
            <person name="Hovde B."/>
        </authorList>
    </citation>
    <scope>NUCLEOTIDE SEQUENCE [LARGE SCALE GENOMIC DNA]</scope>
    <source>
        <strain evidence="10 11">CCMP1776</strain>
    </source>
</reference>
<dbReference type="PANTHER" id="PTHR31077">
    <property type="entry name" value="U4/U6.U5 SMALL NUCLEAR RIBONUCLEOPROTEIN 27 KDA PROTEIN"/>
    <property type="match status" value="1"/>
</dbReference>
<feature type="region of interest" description="Disordered" evidence="8">
    <location>
        <begin position="1"/>
        <end position="27"/>
    </location>
</feature>
<dbReference type="Pfam" id="PF08648">
    <property type="entry name" value="SNRNP27"/>
    <property type="match status" value="1"/>
</dbReference>
<name>A0A4D9D0Z4_9STRA</name>
<evidence type="ECO:0000256" key="2">
    <source>
        <dbReference type="ARBA" id="ARBA00004123"/>
    </source>
</evidence>
<keyword evidence="5" id="KW-0507">mRNA processing</keyword>
<evidence type="ECO:0000313" key="10">
    <source>
        <dbReference type="EMBL" id="TFJ82328.1"/>
    </source>
</evidence>
<comment type="caution">
    <text evidence="10">The sequence shown here is derived from an EMBL/GenBank/DDBJ whole genome shotgun (WGS) entry which is preliminary data.</text>
</comment>
<comment type="function">
    <text evidence="1">May play a role in mRNA splicing.</text>
</comment>
<dbReference type="GO" id="GO:0071011">
    <property type="term" value="C:precatalytic spliceosome"/>
    <property type="evidence" value="ECO:0007669"/>
    <property type="project" value="TreeGrafter"/>
</dbReference>
<keyword evidence="11" id="KW-1185">Reference proteome</keyword>
<evidence type="ECO:0000256" key="5">
    <source>
        <dbReference type="ARBA" id="ARBA00022664"/>
    </source>
</evidence>
<comment type="subcellular location">
    <subcellularLocation>
        <location evidence="2">Nucleus</location>
    </subcellularLocation>
</comment>
<organism evidence="10 11">
    <name type="scientific">Nannochloropsis salina CCMP1776</name>
    <dbReference type="NCBI Taxonomy" id="1027361"/>
    <lineage>
        <taxon>Eukaryota</taxon>
        <taxon>Sar</taxon>
        <taxon>Stramenopiles</taxon>
        <taxon>Ochrophyta</taxon>
        <taxon>Eustigmatophyceae</taxon>
        <taxon>Eustigmatales</taxon>
        <taxon>Monodopsidaceae</taxon>
        <taxon>Microchloropsis</taxon>
        <taxon>Microchloropsis salina</taxon>
    </lineage>
</organism>
<evidence type="ECO:0000256" key="6">
    <source>
        <dbReference type="ARBA" id="ARBA00023187"/>
    </source>
</evidence>
<evidence type="ECO:0000256" key="1">
    <source>
        <dbReference type="ARBA" id="ARBA00003632"/>
    </source>
</evidence>
<evidence type="ECO:0000256" key="3">
    <source>
        <dbReference type="ARBA" id="ARBA00008218"/>
    </source>
</evidence>
<dbReference type="EMBL" id="SDOX01000117">
    <property type="protein sequence ID" value="TFJ82328.1"/>
    <property type="molecule type" value="Genomic_DNA"/>
</dbReference>
<dbReference type="InterPro" id="IPR013957">
    <property type="entry name" value="SNRNP27"/>
</dbReference>
<comment type="subunit">
    <text evidence="4">Part of a tri-snRNP complex.</text>
</comment>
<protein>
    <recommendedName>
        <fullName evidence="9">U4/U6.U5 small nuclear ribonucleoprotein 27kDa protein domain-containing protein</fullName>
    </recommendedName>
</protein>
<evidence type="ECO:0000256" key="8">
    <source>
        <dbReference type="SAM" id="MobiDB-lite"/>
    </source>
</evidence>
<evidence type="ECO:0000256" key="4">
    <source>
        <dbReference type="ARBA" id="ARBA00011825"/>
    </source>
</evidence>
<accession>A0A4D9D0Z4</accession>
<gene>
    <name evidence="10" type="ORF">NSK_006356</name>
</gene>
<evidence type="ECO:0000259" key="9">
    <source>
        <dbReference type="Pfam" id="PF08648"/>
    </source>
</evidence>
<keyword evidence="7" id="KW-0539">Nucleus</keyword>
<dbReference type="PANTHER" id="PTHR31077:SF1">
    <property type="entry name" value="U4_U6.U5 SMALL NUCLEAR RIBONUCLEOPROTEIN 27 KDA PROTEIN"/>
    <property type="match status" value="1"/>
</dbReference>
<dbReference type="GO" id="GO:0006397">
    <property type="term" value="P:mRNA processing"/>
    <property type="evidence" value="ECO:0007669"/>
    <property type="project" value="UniProtKB-KW"/>
</dbReference>
<sequence>MEVLRQIQGDAYQEEGEKGGEGRAAASEYQAMFERRRQGLTEEGEEEMDEDEEAKMMKSLLGFSHFDTTKEKPVEDNQKGAALGAVAKSGRRTYRQYMNRKGGFNRALDKVK</sequence>
<comment type="similarity">
    <text evidence="3">Belongs to the SNUT3 family.</text>
</comment>